<comment type="caution">
    <text evidence="9">Lacks conserved residue(s) required for the propagation of feature annotation.</text>
</comment>
<keyword evidence="13" id="KW-1185">Reference proteome</keyword>
<dbReference type="SUPFAM" id="SSF52418">
    <property type="entry name" value="Nucleoside phosphorylase/phosphoribosyltransferase catalytic domain"/>
    <property type="match status" value="1"/>
</dbReference>
<evidence type="ECO:0000256" key="5">
    <source>
        <dbReference type="ARBA" id="ARBA00022822"/>
    </source>
</evidence>
<dbReference type="NCBIfam" id="TIGR01245">
    <property type="entry name" value="trpD"/>
    <property type="match status" value="1"/>
</dbReference>
<accession>A0A1T4V9I8</accession>
<keyword evidence="5 9" id="KW-0822">Tryptophan biosynthesis</keyword>
<feature type="binding site" evidence="9">
    <location>
        <position position="225"/>
    </location>
    <ligand>
        <name>Mg(2+)</name>
        <dbReference type="ChEBI" id="CHEBI:18420"/>
        <label>2</label>
    </ligand>
</feature>
<evidence type="ECO:0000256" key="7">
    <source>
        <dbReference type="ARBA" id="ARBA00052328"/>
    </source>
</evidence>
<dbReference type="InterPro" id="IPR036320">
    <property type="entry name" value="Glycosyl_Trfase_fam3_N_dom_sf"/>
</dbReference>
<evidence type="ECO:0000256" key="9">
    <source>
        <dbReference type="HAMAP-Rule" id="MF_00211"/>
    </source>
</evidence>
<dbReference type="FunFam" id="3.40.1030.10:FF:000002">
    <property type="entry name" value="Anthranilate phosphoribosyltransferase"/>
    <property type="match status" value="1"/>
</dbReference>
<feature type="binding site" evidence="9">
    <location>
        <position position="88"/>
    </location>
    <ligand>
        <name>5-phospho-alpha-D-ribose 1-diphosphate</name>
        <dbReference type="ChEBI" id="CHEBI:58017"/>
    </ligand>
</feature>
<feature type="binding site" evidence="9">
    <location>
        <position position="120"/>
    </location>
    <ligand>
        <name>5-phospho-alpha-D-ribose 1-diphosphate</name>
        <dbReference type="ChEBI" id="CHEBI:58017"/>
    </ligand>
</feature>
<keyword evidence="9" id="KW-0479">Metal-binding</keyword>
<feature type="binding site" evidence="9">
    <location>
        <position position="80"/>
    </location>
    <ligand>
        <name>anthranilate</name>
        <dbReference type="ChEBI" id="CHEBI:16567"/>
        <label>1</label>
    </ligand>
</feature>
<feature type="binding site" evidence="9">
    <location>
        <position position="111"/>
    </location>
    <ligand>
        <name>anthranilate</name>
        <dbReference type="ChEBI" id="CHEBI:16567"/>
        <label>1</label>
    </ligand>
</feature>
<dbReference type="Proteomes" id="UP000242432">
    <property type="component" value="Unassembled WGS sequence"/>
</dbReference>
<dbReference type="GO" id="GO:0000287">
    <property type="term" value="F:magnesium ion binding"/>
    <property type="evidence" value="ECO:0007669"/>
    <property type="project" value="UniProtKB-UniRule"/>
</dbReference>
<protein>
    <recommendedName>
        <fullName evidence="9">Anthranilate phosphoribosyltransferase</fullName>
        <ecNumber evidence="9">2.4.2.18</ecNumber>
    </recommendedName>
</protein>
<keyword evidence="3 9" id="KW-0328">Glycosyltransferase</keyword>
<proteinExistence type="inferred from homology"/>
<evidence type="ECO:0000259" key="11">
    <source>
        <dbReference type="Pfam" id="PF02885"/>
    </source>
</evidence>
<comment type="similarity">
    <text evidence="9">Belongs to the anthranilate phosphoribosyltransferase family.</text>
</comment>
<organism evidence="12 13">
    <name type="scientific">Succinivibrio dextrinosolvens DSM 3072</name>
    <dbReference type="NCBI Taxonomy" id="1123324"/>
    <lineage>
        <taxon>Bacteria</taxon>
        <taxon>Pseudomonadati</taxon>
        <taxon>Pseudomonadota</taxon>
        <taxon>Gammaproteobacteria</taxon>
        <taxon>Aeromonadales</taxon>
        <taxon>Succinivibrionaceae</taxon>
        <taxon>Succinivibrio</taxon>
    </lineage>
</organism>
<dbReference type="RefSeq" id="WP_078928617.1">
    <property type="nucleotide sequence ID" value="NZ_FUXX01000015.1"/>
</dbReference>
<dbReference type="HAMAP" id="MF_00211">
    <property type="entry name" value="TrpD"/>
    <property type="match status" value="1"/>
</dbReference>
<dbReference type="PANTHER" id="PTHR43285">
    <property type="entry name" value="ANTHRANILATE PHOSPHORIBOSYLTRANSFERASE"/>
    <property type="match status" value="1"/>
</dbReference>
<dbReference type="UniPathway" id="UPA00035">
    <property type="reaction ID" value="UER00041"/>
</dbReference>
<dbReference type="GO" id="GO:0005829">
    <property type="term" value="C:cytosol"/>
    <property type="evidence" value="ECO:0007669"/>
    <property type="project" value="TreeGrafter"/>
</dbReference>
<dbReference type="InterPro" id="IPR005940">
    <property type="entry name" value="Anthranilate_Pribosyl_Tfrase"/>
</dbReference>
<comment type="subunit">
    <text evidence="9">Homodimer.</text>
</comment>
<dbReference type="PANTHER" id="PTHR43285:SF2">
    <property type="entry name" value="ANTHRANILATE PHOSPHORIBOSYLTRANSFERASE"/>
    <property type="match status" value="1"/>
</dbReference>
<evidence type="ECO:0000256" key="2">
    <source>
        <dbReference type="ARBA" id="ARBA00022605"/>
    </source>
</evidence>
<evidence type="ECO:0000256" key="8">
    <source>
        <dbReference type="ARBA" id="ARBA00061188"/>
    </source>
</evidence>
<dbReference type="Gene3D" id="3.40.1030.10">
    <property type="entry name" value="Nucleoside phosphorylase/phosphoribosyltransferase catalytic domain"/>
    <property type="match status" value="1"/>
</dbReference>
<feature type="binding site" evidence="9">
    <location>
        <position position="225"/>
    </location>
    <ligand>
        <name>Mg(2+)</name>
        <dbReference type="ChEBI" id="CHEBI:18420"/>
        <label>1</label>
    </ligand>
</feature>
<evidence type="ECO:0000256" key="1">
    <source>
        <dbReference type="ARBA" id="ARBA00004907"/>
    </source>
</evidence>
<feature type="binding site" evidence="9">
    <location>
        <position position="80"/>
    </location>
    <ligand>
        <name>5-phospho-alpha-D-ribose 1-diphosphate</name>
        <dbReference type="ChEBI" id="CHEBI:58017"/>
    </ligand>
</feature>
<comment type="function">
    <text evidence="9">Catalyzes the transfer of the phosphoribosyl group of 5-phosphorylribose-1-pyrophosphate (PRPP) to anthranilate to yield N-(5'-phosphoribosyl)-anthranilate (PRA).</text>
</comment>
<dbReference type="AlphaFoldDB" id="A0A1T4V9I8"/>
<comment type="catalytic activity">
    <reaction evidence="7 9">
        <text>N-(5-phospho-beta-D-ribosyl)anthranilate + diphosphate = 5-phospho-alpha-D-ribose 1-diphosphate + anthranilate</text>
        <dbReference type="Rhea" id="RHEA:11768"/>
        <dbReference type="ChEBI" id="CHEBI:16567"/>
        <dbReference type="ChEBI" id="CHEBI:18277"/>
        <dbReference type="ChEBI" id="CHEBI:33019"/>
        <dbReference type="ChEBI" id="CHEBI:58017"/>
        <dbReference type="EC" id="2.4.2.18"/>
    </reaction>
</comment>
<dbReference type="InterPro" id="IPR017459">
    <property type="entry name" value="Glycosyl_Trfase_fam3_N_dom"/>
</dbReference>
<comment type="pathway">
    <text evidence="1 9">Amino-acid biosynthesis; L-tryptophan biosynthesis; L-tryptophan from chorismate: step 2/5.</text>
</comment>
<evidence type="ECO:0000256" key="6">
    <source>
        <dbReference type="ARBA" id="ARBA00023141"/>
    </source>
</evidence>
<dbReference type="Pfam" id="PF00591">
    <property type="entry name" value="Glycos_transf_3"/>
    <property type="match status" value="1"/>
</dbReference>
<comment type="similarity">
    <text evidence="8">In the C-terminal section; belongs to the anthranilate phosphoribosyltransferase family.</text>
</comment>
<evidence type="ECO:0000256" key="3">
    <source>
        <dbReference type="ARBA" id="ARBA00022676"/>
    </source>
</evidence>
<dbReference type="GO" id="GO:0000162">
    <property type="term" value="P:L-tryptophan biosynthetic process"/>
    <property type="evidence" value="ECO:0007669"/>
    <property type="project" value="UniProtKB-UniRule"/>
</dbReference>
<keyword evidence="9" id="KW-0460">Magnesium</keyword>
<evidence type="ECO:0000313" key="12">
    <source>
        <dbReference type="EMBL" id="SKA61635.1"/>
    </source>
</evidence>
<feature type="binding site" evidence="9">
    <location>
        <begin position="83"/>
        <end position="84"/>
    </location>
    <ligand>
        <name>5-phospho-alpha-D-ribose 1-diphosphate</name>
        <dbReference type="ChEBI" id="CHEBI:58017"/>
    </ligand>
</feature>
<dbReference type="EMBL" id="FUXX01000015">
    <property type="protein sequence ID" value="SKA61635.1"/>
    <property type="molecule type" value="Genomic_DNA"/>
</dbReference>
<dbReference type="Pfam" id="PF02885">
    <property type="entry name" value="Glycos_trans_3N"/>
    <property type="match status" value="1"/>
</dbReference>
<dbReference type="InterPro" id="IPR000312">
    <property type="entry name" value="Glycosyl_Trfase_fam3"/>
</dbReference>
<feature type="binding site" evidence="9">
    <location>
        <begin position="90"/>
        <end position="93"/>
    </location>
    <ligand>
        <name>5-phospho-alpha-D-ribose 1-diphosphate</name>
        <dbReference type="ChEBI" id="CHEBI:58017"/>
    </ligand>
</feature>
<feature type="binding site" evidence="9">
    <location>
        <position position="92"/>
    </location>
    <ligand>
        <name>Mg(2+)</name>
        <dbReference type="ChEBI" id="CHEBI:18420"/>
        <label>1</label>
    </ligand>
</feature>
<dbReference type="InterPro" id="IPR035902">
    <property type="entry name" value="Nuc_phospho_transferase"/>
</dbReference>
<reference evidence="13" key="1">
    <citation type="submission" date="2017-02" db="EMBL/GenBank/DDBJ databases">
        <authorList>
            <person name="Varghese N."/>
            <person name="Submissions S."/>
        </authorList>
    </citation>
    <scope>NUCLEOTIDE SEQUENCE [LARGE SCALE GENOMIC DNA]</scope>
    <source>
        <strain evidence="13">DSM 3072</strain>
    </source>
</reference>
<dbReference type="Gene3D" id="1.20.970.10">
    <property type="entry name" value="Transferase, Pyrimidine Nucleoside Phosphorylase, Chain C"/>
    <property type="match status" value="1"/>
</dbReference>
<evidence type="ECO:0000259" key="10">
    <source>
        <dbReference type="Pfam" id="PF00591"/>
    </source>
</evidence>
<dbReference type="EC" id="2.4.2.18" evidence="9"/>
<dbReference type="STRING" id="83771.SAMN02910357_01305"/>
<feature type="domain" description="Glycosyl transferase family 3 N-terminal" evidence="11">
    <location>
        <begin position="3"/>
        <end position="64"/>
    </location>
</feature>
<dbReference type="SUPFAM" id="SSF47648">
    <property type="entry name" value="Nucleoside phosphorylase/phosphoribosyltransferase N-terminal domain"/>
    <property type="match status" value="1"/>
</dbReference>
<keyword evidence="4 9" id="KW-0808">Transferase</keyword>
<feature type="binding site" evidence="9">
    <location>
        <position position="166"/>
    </location>
    <ligand>
        <name>anthranilate</name>
        <dbReference type="ChEBI" id="CHEBI:16567"/>
        <label>2</label>
    </ligand>
</feature>
<evidence type="ECO:0000256" key="4">
    <source>
        <dbReference type="ARBA" id="ARBA00022679"/>
    </source>
</evidence>
<evidence type="ECO:0000313" key="13">
    <source>
        <dbReference type="Proteomes" id="UP000242432"/>
    </source>
</evidence>
<feature type="domain" description="Glycosyl transferase family 3" evidence="10">
    <location>
        <begin position="78"/>
        <end position="325"/>
    </location>
</feature>
<keyword evidence="6 9" id="KW-0057">Aromatic amino acid biosynthesis</keyword>
<sequence length="338" mass="36627">MNSLLEKLYAKEDLSFTETNLIFKDIFAGKLDPIVFGSLLTSLKMNGYTADEIGGAATAMIDSALPFERERSIDTGEIVGTGGDRLKTINISTISAFVCATLGLHVAKHGNTAVSSKSGASDVLTELGYNIRAEADITRKCLEEEGFAFFFAQKYHTGMKYAAPVRKALGTSTIFNILGPLTNPARVNYELLGCYDVNLLETLARSLKLTGVQRAMVINGNGMDEISIFGETHVSELKKDGSIKNYVLTNDDFGIKGNFRQEDLVGGTPEENARSARAVLEGKGTDAHNAVVAANVSAMLYLAEKVNNFKDGYEMAYDTIRSGRAIEKLNTITRLSNS</sequence>
<dbReference type="GO" id="GO:0004048">
    <property type="term" value="F:anthranilate phosphoribosyltransferase activity"/>
    <property type="evidence" value="ECO:0007669"/>
    <property type="project" value="UniProtKB-UniRule"/>
</dbReference>
<keyword evidence="2 9" id="KW-0028">Amino-acid biosynthesis</keyword>
<feature type="binding site" evidence="9">
    <location>
        <begin position="108"/>
        <end position="116"/>
    </location>
    <ligand>
        <name>5-phospho-alpha-D-ribose 1-diphosphate</name>
        <dbReference type="ChEBI" id="CHEBI:58017"/>
    </ligand>
</feature>
<name>A0A1T4V9I8_9GAMM</name>
<gene>
    <name evidence="9" type="primary">trpD</name>
    <name evidence="12" type="ORF">SAMN02745213_01117</name>
</gene>
<comment type="cofactor">
    <cofactor evidence="9">
        <name>Mg(2+)</name>
        <dbReference type="ChEBI" id="CHEBI:18420"/>
    </cofactor>
    <text evidence="9">Binds 2 magnesium ions per monomer.</text>
</comment>
<feature type="binding site" evidence="9">
    <location>
        <position position="224"/>
    </location>
    <ligand>
        <name>Mg(2+)</name>
        <dbReference type="ChEBI" id="CHEBI:18420"/>
        <label>2</label>
    </ligand>
</feature>